<name>A0A0F9EC28_9ZZZZ</name>
<comment type="caution">
    <text evidence="2">The sequence shown here is derived from an EMBL/GenBank/DDBJ whole genome shotgun (WGS) entry which is preliminary data.</text>
</comment>
<proteinExistence type="predicted"/>
<reference evidence="2" key="1">
    <citation type="journal article" date="2015" name="Nature">
        <title>Complex archaea that bridge the gap between prokaryotes and eukaryotes.</title>
        <authorList>
            <person name="Spang A."/>
            <person name="Saw J.H."/>
            <person name="Jorgensen S.L."/>
            <person name="Zaremba-Niedzwiedzka K."/>
            <person name="Martijn J."/>
            <person name="Lind A.E."/>
            <person name="van Eijk R."/>
            <person name="Schleper C."/>
            <person name="Guy L."/>
            <person name="Ettema T.J."/>
        </authorList>
    </citation>
    <scope>NUCLEOTIDE SEQUENCE</scope>
</reference>
<organism evidence="2">
    <name type="scientific">marine sediment metagenome</name>
    <dbReference type="NCBI Taxonomy" id="412755"/>
    <lineage>
        <taxon>unclassified sequences</taxon>
        <taxon>metagenomes</taxon>
        <taxon>ecological metagenomes</taxon>
    </lineage>
</organism>
<dbReference type="GO" id="GO:0016757">
    <property type="term" value="F:glycosyltransferase activity"/>
    <property type="evidence" value="ECO:0007669"/>
    <property type="project" value="TreeGrafter"/>
</dbReference>
<evidence type="ECO:0000313" key="2">
    <source>
        <dbReference type="EMBL" id="KKL71628.1"/>
    </source>
</evidence>
<dbReference type="AlphaFoldDB" id="A0A0F9EC28"/>
<dbReference type="PANTHER" id="PTHR45947">
    <property type="entry name" value="SULFOQUINOVOSYL TRANSFERASE SQD2"/>
    <property type="match status" value="1"/>
</dbReference>
<dbReference type="SUPFAM" id="SSF53756">
    <property type="entry name" value="UDP-Glycosyltransferase/glycogen phosphorylase"/>
    <property type="match status" value="1"/>
</dbReference>
<dbReference type="PANTHER" id="PTHR45947:SF3">
    <property type="entry name" value="SULFOQUINOVOSYL TRANSFERASE SQD2"/>
    <property type="match status" value="1"/>
</dbReference>
<dbReference type="InterPro" id="IPR001296">
    <property type="entry name" value="Glyco_trans_1"/>
</dbReference>
<accession>A0A0F9EC28</accession>
<dbReference type="InterPro" id="IPR050194">
    <property type="entry name" value="Glycosyltransferase_grp1"/>
</dbReference>
<gene>
    <name evidence="2" type="ORF">LCGC14_2093010</name>
</gene>
<feature type="domain" description="Glycosyl transferase family 1" evidence="1">
    <location>
        <begin position="281"/>
        <end position="439"/>
    </location>
</feature>
<protein>
    <recommendedName>
        <fullName evidence="1">Glycosyl transferase family 1 domain-containing protein</fullName>
    </recommendedName>
</protein>
<sequence>MMRIIGTLVWRYLQNSREILITEKRNANKAEQFQRSILKTILHLFDLRYRWSLKHFEAYLTKCPTSVGNNRKGLVFVIGTLGPGGSERQAVLSLCAFVKRITQPVALIAFSLRSKENRFFLPNLESAGVRVYELNGETHDETEIYTEKTIAKIAARSLPPELDDVANCMETLSFLEPSVVHIWLDETNIKAGLASVALRIPKIILNTRSLPPNNFTLHQPYMRESYRWLVKQPGVVLLNNSKAGARAYEQWLDLPKGHIRVIHNGFDLNTVHQSRTNNCRQKYRRHHHIPPDVPLVGTVIRLTEEKRPLLWADIAAHVRQELPEAHFLVVGDGLLRAKFEDRVSKWDLSEAVHIVGYERDVLSAIAAMDLFLLTSRAEGLPNVLLEAQAMGVPVVTTDAGGAKEAVDHGHSGWILEHDDPQHAGMVIAQLLRDLKWREKAFHHAQRLVKSRFGIDRMVSETLAVYAPHIQDHTAQDALCSGVET</sequence>
<dbReference type="Gene3D" id="3.40.50.2000">
    <property type="entry name" value="Glycogen Phosphorylase B"/>
    <property type="match status" value="2"/>
</dbReference>
<evidence type="ECO:0000259" key="1">
    <source>
        <dbReference type="Pfam" id="PF00534"/>
    </source>
</evidence>
<dbReference type="Pfam" id="PF00534">
    <property type="entry name" value="Glycos_transf_1"/>
    <property type="match status" value="1"/>
</dbReference>
<dbReference type="EMBL" id="LAZR01025532">
    <property type="protein sequence ID" value="KKL71628.1"/>
    <property type="molecule type" value="Genomic_DNA"/>
</dbReference>